<organism evidence="2 3">
    <name type="scientific">Aureobasidium uvarum</name>
    <dbReference type="NCBI Taxonomy" id="2773716"/>
    <lineage>
        <taxon>Eukaryota</taxon>
        <taxon>Fungi</taxon>
        <taxon>Dikarya</taxon>
        <taxon>Ascomycota</taxon>
        <taxon>Pezizomycotina</taxon>
        <taxon>Dothideomycetes</taxon>
        <taxon>Dothideomycetidae</taxon>
        <taxon>Dothideales</taxon>
        <taxon>Saccotheciaceae</taxon>
        <taxon>Aureobasidium</taxon>
    </lineage>
</organism>
<feature type="region of interest" description="Disordered" evidence="1">
    <location>
        <begin position="119"/>
        <end position="178"/>
    </location>
</feature>
<evidence type="ECO:0000313" key="2">
    <source>
        <dbReference type="EMBL" id="CAD0107619.1"/>
    </source>
</evidence>
<feature type="region of interest" description="Disordered" evidence="1">
    <location>
        <begin position="43"/>
        <end position="105"/>
    </location>
</feature>
<sequence>MPDILHRVSSLFKIVPSFVATLYSRQTPAHRDVSIVSASSLEMDEHGSNPMPPADNDAGTAYRALPSGSGRHYRDHDFVPTRPGPLDYDDMDIDPPTSHHKRYNSQDGYHLVVHGADHSSKYSENNTASISGSHETLEQARGGKSHELPPLPSKRKRGADAETSLQHSSKKPYEAKDDRSDRLCLQCGNYHSSPCYVPYCSSCDLNHYLGIPCLEAMEQLKKRLELRAPLETPVSSRQKGNKKMARSAMPLRSRIENQFPLALSNQHAPITLLGSDSQSSVNKQQKESPGKRICPICPECGNPHRSACKWLFCDKCQIKHNPETQCAVAEARLKARLEEEDAKQAQVTEKIRKGDQSMINKDNNMVTDFQSRRSSAPSPGRAFGPGNLQNRLDIFDRGWGTSQQKILKTRISPPTVQPSSQQLEVTNSNRVNPAASVDLAAPANMTFNFGADGRMSWSLDSNKTIHFGLPPSNPHFSVSVSSMPEQHNNHIHPSRQAFFSEPAQTAAPVPQPLADISSTGSVLPLYSPRSDTSQVATYGTSVEHSVDAFIADVAQGMHSNVRDALGCVDGPRRYLAHIRRNGSS</sequence>
<proteinExistence type="predicted"/>
<keyword evidence="3" id="KW-1185">Reference proteome</keyword>
<evidence type="ECO:0000313" key="3">
    <source>
        <dbReference type="Proteomes" id="UP000745764"/>
    </source>
</evidence>
<evidence type="ECO:0000256" key="1">
    <source>
        <dbReference type="SAM" id="MobiDB-lite"/>
    </source>
</evidence>
<dbReference type="Proteomes" id="UP000745764">
    <property type="component" value="Unassembled WGS sequence"/>
</dbReference>
<comment type="caution">
    <text evidence="2">The sequence shown here is derived from an EMBL/GenBank/DDBJ whole genome shotgun (WGS) entry which is preliminary data.</text>
</comment>
<dbReference type="EMBL" id="CAINUL010000002">
    <property type="protein sequence ID" value="CAD0107619.1"/>
    <property type="molecule type" value="Genomic_DNA"/>
</dbReference>
<feature type="compositionally biased region" description="Polar residues" evidence="1">
    <location>
        <begin position="122"/>
        <end position="134"/>
    </location>
</feature>
<gene>
    <name evidence="2" type="ORF">AWRI4620_LOCUS1874</name>
</gene>
<dbReference type="AlphaFoldDB" id="A0A9N8KBG4"/>
<dbReference type="OrthoDB" id="3919268at2759"/>
<name>A0A9N8KBG4_9PEZI</name>
<reference evidence="2" key="1">
    <citation type="submission" date="2020-06" db="EMBL/GenBank/DDBJ databases">
        <authorList>
            <person name="Onetto C."/>
        </authorList>
    </citation>
    <scope>NUCLEOTIDE SEQUENCE</scope>
</reference>
<protein>
    <submittedName>
        <fullName evidence="2">Uncharacterized protein</fullName>
    </submittedName>
</protein>
<accession>A0A9N8KBG4</accession>